<evidence type="ECO:0000313" key="3">
    <source>
        <dbReference type="Proteomes" id="UP000274756"/>
    </source>
</evidence>
<dbReference type="Proteomes" id="UP000274756">
    <property type="component" value="Unassembled WGS sequence"/>
</dbReference>
<dbReference type="GO" id="GO:0034244">
    <property type="term" value="P:negative regulation of transcription elongation by RNA polymerase II"/>
    <property type="evidence" value="ECO:0007669"/>
    <property type="project" value="TreeGrafter"/>
</dbReference>
<dbReference type="PANTHER" id="PTHR13503">
    <property type="entry name" value="NEGATIVE ELONGATION FACTOR COMPLEX MEMBER B"/>
    <property type="match status" value="1"/>
</dbReference>
<dbReference type="Proteomes" id="UP000038040">
    <property type="component" value="Unplaced"/>
</dbReference>
<dbReference type="InterPro" id="IPR010405">
    <property type="entry name" value="COBRA1"/>
</dbReference>
<accession>A0A0N4UN00</accession>
<sequence>MNEDRQWIFDLENHGIDGAIKLRQLLLNSTNILRTIADFQERNSVKKDNLEPAMKLLDILGVRRAEFHELAIADATEKILAKLKSLGSQNTKESILKLEKQLEKSFKLYRVPKMRPIILETLRQLPKVPDRYLKIIVADKEFYECCAMSVRQQIWLKNDLFYLEAVAPVIDRYIIDKNKTFYAIDQTSTNFFTSETTKSRRQWQSVQDLVAMVGDREYLYTRLIAILRDAFIKTKDFNFCSLRMEIVMAVHDNKVSVDKIGKISLYPCHDLAWCLDACVRDRHLDAQLTNKLKNILDSAKQKSAEVVGDLAMIAADVHVVHFLASMAVKILKDIAVQGIHLPREVQSLQLITRLLSFGSSAHTILNKKEFNSIHAVDSVIFTKFFAPMTSLIVEDVIRNELSRATDEFLDDHPLSSFCSMPSETIISFLKTDLTCALIWMYYAMEMLPKKRRPIDISGLNRYLQIFPKLKDKLAYRDPWAHLFVHRLLQIIPYANVLQSELIYNSIITDYLMNELEVNSAIKYHILRIINSAAVRIGETRILSLLEKISPEQLFEPGMVEDEDMKRYKTEYNRVHSKYYEKPNDTATSVNS</sequence>
<dbReference type="STRING" id="318479.A0A0N4UN00"/>
<protein>
    <submittedName>
        <fullName evidence="4">Cofactor of BRCA1</fullName>
    </submittedName>
</protein>
<name>A0A0N4UN00_DRAME</name>
<reference evidence="4" key="1">
    <citation type="submission" date="2016-03" db="UniProtKB">
        <authorList>
            <consortium name="WormBaseParasite"/>
        </authorList>
    </citation>
    <scope>IDENTIFICATION</scope>
</reference>
<evidence type="ECO:0000313" key="1">
    <source>
        <dbReference type="EMBL" id="VDN53024.1"/>
    </source>
</evidence>
<dbReference type="OrthoDB" id="5548359at2759"/>
<evidence type="ECO:0000313" key="2">
    <source>
        <dbReference type="Proteomes" id="UP000038040"/>
    </source>
</evidence>
<dbReference type="WBParaSite" id="DME_0000926001-mRNA-1">
    <property type="protein sequence ID" value="DME_0000926001-mRNA-1"/>
    <property type="gene ID" value="DME_0000926001"/>
</dbReference>
<evidence type="ECO:0000313" key="4">
    <source>
        <dbReference type="WBParaSite" id="DME_0000926001-mRNA-1"/>
    </source>
</evidence>
<gene>
    <name evidence="1" type="ORF">DME_LOCUS2997</name>
</gene>
<reference evidence="1 3" key="2">
    <citation type="submission" date="2018-11" db="EMBL/GenBank/DDBJ databases">
        <authorList>
            <consortium name="Pathogen Informatics"/>
        </authorList>
    </citation>
    <scope>NUCLEOTIDE SEQUENCE [LARGE SCALE GENOMIC DNA]</scope>
</reference>
<dbReference type="GO" id="GO:0032021">
    <property type="term" value="C:NELF complex"/>
    <property type="evidence" value="ECO:0007669"/>
    <property type="project" value="TreeGrafter"/>
</dbReference>
<proteinExistence type="predicted"/>
<keyword evidence="3" id="KW-1185">Reference proteome</keyword>
<organism evidence="2 4">
    <name type="scientific">Dracunculus medinensis</name>
    <name type="common">Guinea worm</name>
    <dbReference type="NCBI Taxonomy" id="318479"/>
    <lineage>
        <taxon>Eukaryota</taxon>
        <taxon>Metazoa</taxon>
        <taxon>Ecdysozoa</taxon>
        <taxon>Nematoda</taxon>
        <taxon>Chromadorea</taxon>
        <taxon>Rhabditida</taxon>
        <taxon>Spirurina</taxon>
        <taxon>Dracunculoidea</taxon>
        <taxon>Dracunculidae</taxon>
        <taxon>Dracunculus</taxon>
    </lineage>
</organism>
<dbReference type="PANTHER" id="PTHR13503:SF3">
    <property type="entry name" value="NEGATIVE ELONGATION FACTOR B"/>
    <property type="match status" value="1"/>
</dbReference>
<dbReference type="Pfam" id="PF06209">
    <property type="entry name" value="COBRA1"/>
    <property type="match status" value="1"/>
</dbReference>
<dbReference type="EMBL" id="UYYG01000095">
    <property type="protein sequence ID" value="VDN53024.1"/>
    <property type="molecule type" value="Genomic_DNA"/>
</dbReference>
<dbReference type="AlphaFoldDB" id="A0A0N4UN00"/>